<keyword evidence="2" id="KW-1003">Cell membrane</keyword>
<keyword evidence="3 10" id="KW-0812">Transmembrane</keyword>
<proteinExistence type="inferred from homology"/>
<comment type="subcellular location">
    <subcellularLocation>
        <location evidence="8">Cell projection</location>
        <location evidence="8">Cilium</location>
        <location evidence="8">Flagellum membrane</location>
        <topology evidence="8">Multi-pass membrane protein</topology>
    </subcellularLocation>
</comment>
<feature type="transmembrane region" description="Helical" evidence="10">
    <location>
        <begin position="753"/>
        <end position="775"/>
    </location>
</feature>
<dbReference type="InterPro" id="IPR051697">
    <property type="entry name" value="Patched_domain-protein"/>
</dbReference>
<name>A0A670YDS3_PSETE</name>
<dbReference type="OMA" id="MWHITFF"/>
<feature type="transmembrane region" description="Helical" evidence="10">
    <location>
        <begin position="531"/>
        <end position="552"/>
    </location>
</feature>
<dbReference type="Proteomes" id="UP000472273">
    <property type="component" value="Unplaced"/>
</dbReference>
<evidence type="ECO:0000256" key="4">
    <source>
        <dbReference type="ARBA" id="ARBA00022989"/>
    </source>
</evidence>
<evidence type="ECO:0000313" key="12">
    <source>
        <dbReference type="Ensembl" id="ENSPTXP00000010115.1"/>
    </source>
</evidence>
<feature type="transmembrane region" description="Helical" evidence="10">
    <location>
        <begin position="334"/>
        <end position="358"/>
    </location>
</feature>
<accession>A0A670YDS3</accession>
<evidence type="ECO:0000313" key="13">
    <source>
        <dbReference type="Proteomes" id="UP000472273"/>
    </source>
</evidence>
<dbReference type="GO" id="GO:0016020">
    <property type="term" value="C:membrane"/>
    <property type="evidence" value="ECO:0007669"/>
    <property type="project" value="InterPro"/>
</dbReference>
<dbReference type="PANTHER" id="PTHR10796">
    <property type="entry name" value="PATCHED-RELATED"/>
    <property type="match status" value="1"/>
</dbReference>
<feature type="transmembrane region" description="Helical" evidence="10">
    <location>
        <begin position="439"/>
        <end position="462"/>
    </location>
</feature>
<dbReference type="GeneTree" id="ENSGT00940000158727"/>
<dbReference type="FunFam" id="1.20.1640.10:FF:000013">
    <property type="entry name" value="PaTched Related family"/>
    <property type="match status" value="1"/>
</dbReference>
<dbReference type="GO" id="GO:0097225">
    <property type="term" value="C:sperm midpiece"/>
    <property type="evidence" value="ECO:0007669"/>
    <property type="project" value="UniProtKB-ARBA"/>
</dbReference>
<feature type="transmembrane region" description="Helical" evidence="10">
    <location>
        <begin position="728"/>
        <end position="746"/>
    </location>
</feature>
<keyword evidence="5 10" id="KW-0472">Membrane</keyword>
<organism evidence="12 13">
    <name type="scientific">Pseudonaja textilis</name>
    <name type="common">Eastern brown snake</name>
    <dbReference type="NCBI Taxonomy" id="8673"/>
    <lineage>
        <taxon>Eukaryota</taxon>
        <taxon>Metazoa</taxon>
        <taxon>Chordata</taxon>
        <taxon>Craniata</taxon>
        <taxon>Vertebrata</taxon>
        <taxon>Euteleostomi</taxon>
        <taxon>Lepidosauria</taxon>
        <taxon>Squamata</taxon>
        <taxon>Bifurcata</taxon>
        <taxon>Unidentata</taxon>
        <taxon>Episquamata</taxon>
        <taxon>Toxicofera</taxon>
        <taxon>Serpentes</taxon>
        <taxon>Colubroidea</taxon>
        <taxon>Elapidae</taxon>
        <taxon>Hydrophiinae</taxon>
        <taxon>Pseudonaja</taxon>
    </lineage>
</organism>
<evidence type="ECO:0000256" key="5">
    <source>
        <dbReference type="ARBA" id="ARBA00023136"/>
    </source>
</evidence>
<dbReference type="Gene3D" id="1.20.1640.10">
    <property type="entry name" value="Multidrug efflux transporter AcrB transmembrane domain"/>
    <property type="match status" value="2"/>
</dbReference>
<comment type="function">
    <text evidence="7">May play a role in sperm development or sperm function. However, does not appear to have an essential role in spermatogenesis or male fertility.</text>
</comment>
<dbReference type="SUPFAM" id="SSF82866">
    <property type="entry name" value="Multidrug efflux transporter AcrB transmembrane domain"/>
    <property type="match status" value="2"/>
</dbReference>
<dbReference type="PANTHER" id="PTHR10796:SF60">
    <property type="entry name" value="PATCHED DOMAIN-CONTAINING PROTEIN 3"/>
    <property type="match status" value="1"/>
</dbReference>
<dbReference type="Pfam" id="PF02460">
    <property type="entry name" value="Patched"/>
    <property type="match status" value="1"/>
</dbReference>
<keyword evidence="4 10" id="KW-1133">Transmembrane helix</keyword>
<reference evidence="12" key="2">
    <citation type="submission" date="2025-09" db="UniProtKB">
        <authorList>
            <consortium name="Ensembl"/>
        </authorList>
    </citation>
    <scope>IDENTIFICATION</scope>
</reference>
<dbReference type="AlphaFoldDB" id="A0A670YDS3"/>
<gene>
    <name evidence="12" type="primary">PTCHD3</name>
</gene>
<comment type="similarity">
    <text evidence="1">Belongs to the patched family.</text>
</comment>
<feature type="transmembrane region" description="Helical" evidence="10">
    <location>
        <begin position="408"/>
        <end position="427"/>
    </location>
</feature>
<feature type="transmembrane region" description="Helical" evidence="10">
    <location>
        <begin position="781"/>
        <end position="804"/>
    </location>
</feature>
<dbReference type="InterPro" id="IPR003392">
    <property type="entry name" value="PTHD_SSD"/>
</dbReference>
<feature type="transmembrane region" description="Helical" evidence="10">
    <location>
        <begin position="301"/>
        <end position="322"/>
    </location>
</feature>
<evidence type="ECO:0000256" key="3">
    <source>
        <dbReference type="ARBA" id="ARBA00022692"/>
    </source>
</evidence>
<evidence type="ECO:0000256" key="2">
    <source>
        <dbReference type="ARBA" id="ARBA00022475"/>
    </source>
</evidence>
<keyword evidence="6" id="KW-0325">Glycoprotein</keyword>
<evidence type="ECO:0000256" key="7">
    <source>
        <dbReference type="ARBA" id="ARBA00057027"/>
    </source>
</evidence>
<feature type="transmembrane region" description="Helical" evidence="10">
    <location>
        <begin position="825"/>
        <end position="848"/>
    </location>
</feature>
<feature type="transmembrane region" description="Helical" evidence="10">
    <location>
        <begin position="370"/>
        <end position="388"/>
    </location>
</feature>
<feature type="domain" description="SSD" evidence="11">
    <location>
        <begin position="305"/>
        <end position="462"/>
    </location>
</feature>
<protein>
    <recommendedName>
        <fullName evidence="9">Patched domain-containing protein 3</fullName>
    </recommendedName>
</protein>
<evidence type="ECO:0000256" key="6">
    <source>
        <dbReference type="ARBA" id="ARBA00023180"/>
    </source>
</evidence>
<evidence type="ECO:0000259" key="11">
    <source>
        <dbReference type="PROSITE" id="PS50156"/>
    </source>
</evidence>
<dbReference type="InterPro" id="IPR000731">
    <property type="entry name" value="SSD"/>
</dbReference>
<sequence length="881" mass="99549">MVFVQEPPKQGADWATGSFSQRPLGRTEMAMAVRFYRTDCLQEPLSRALRALGASVGTHPWPYLLVPLVLSAVLSVGFIFLPSRQPNDLEEQFTPIEGPAKIERSFVQKYFQADDAHHFSPERLSTEGAYATLIAVASQYQDSVLTRRAFAELLKLDRAVRGIQAAGLSFDRLCARSHDYCLSPNPILSLIHDNPAYIEVLLPNLTFPLFRDRVFLGFFFGGVLLGPGNEPRRPLLEAQAVRLIYFLQEDNPLKREASTLWLEAFLERIPLMLSSLSLLPPLTWQVAYFTSLSRQNEFENLAKGVIPLVSIAYLLTIAFSIISCTRLDCVRTKLWVAFFGVFSAGLSVISSFGLLLFYGVPFVITAANSPFLILGIGVDDMFILVSCWQHTKVKDSVTDRMATTYSEAAVSVTITTMTDVLAFYIGIATSFPSIRSFCIYTGTAFIFCYLYNLTFLGAVLALNGRREKSNRHWLTFMKVFSEPQDSRGHMYNRCCTGGLYDETTGTEIEHPMNSFFRKYYGPFLMQTWTKVFVVVLYVTYLATSLLGCFALQEGIDLRNVATDDSYIIPYYNLEDQYLSTYGPRVMVIVTESIEYWNESVRTDLDNCMNVLENSYYVEKNFSESWLRIYEKVAKNMSLDLNDHDVFITNLPALFKIDPNSQWNINISAKEIIASRFFIQTINVKNSLHEKNLLKQLRRFAKYCKISLMVYHPAFIHFDQYLVINQNTIQNVLIAAGAMLIISLLLIPSPVCSLWVTFTIGSVIVGVSGYMAFWHVNLDSISMINLVICIGFSVDYSAHISYAYVSNSKISAREKAIDALFHLGYPVVQASASTLVGISVLSMATTYVFRTCFKIMFLVITFGTLHGLMFIPVFLTFFSYCT</sequence>
<evidence type="ECO:0000256" key="1">
    <source>
        <dbReference type="ARBA" id="ARBA00005585"/>
    </source>
</evidence>
<evidence type="ECO:0000256" key="9">
    <source>
        <dbReference type="ARBA" id="ARBA00074262"/>
    </source>
</evidence>
<feature type="transmembrane region" description="Helical" evidence="10">
    <location>
        <begin position="854"/>
        <end position="877"/>
    </location>
</feature>
<evidence type="ECO:0000256" key="10">
    <source>
        <dbReference type="SAM" id="Phobius"/>
    </source>
</evidence>
<dbReference type="Ensembl" id="ENSPTXT00000010457.1">
    <property type="protein sequence ID" value="ENSPTXP00000010115.1"/>
    <property type="gene ID" value="ENSPTXG00000007178.1"/>
</dbReference>
<keyword evidence="13" id="KW-1185">Reference proteome</keyword>
<evidence type="ECO:0000256" key="8">
    <source>
        <dbReference type="ARBA" id="ARBA00060429"/>
    </source>
</evidence>
<dbReference type="PROSITE" id="PS50156">
    <property type="entry name" value="SSD"/>
    <property type="match status" value="1"/>
</dbReference>
<reference evidence="12" key="1">
    <citation type="submission" date="2025-08" db="UniProtKB">
        <authorList>
            <consortium name="Ensembl"/>
        </authorList>
    </citation>
    <scope>IDENTIFICATION</scope>
</reference>